<sequence>MKKTFTLLCVTTLTLGQASAIKPVVMPESSTNSRNAVEVSAQTKAAISATTMTQQITNELRTVAKHNDQNLTLGAPALADEETSNEIVTYAYPNGTFYCQVSFFQPDDKGNLKEYTFVNGSALIPNGKNEWQNLVYDKTTGNVIKGIESTWQYMNSWYGQDKLGYIDESKEHNLTYVATPCARRDFAWEAPSLTVGGQTYQPKANWDEEKKDVESVVVGGDGNLNPGYRKYMETKYNRTEMKPTAYITDVYSEALASMYGYSNAFGAGTNTSFYSGTSINDVRTNYLTKNNKMPENAQFIGFAQTFNTGCAPVVLKKIGISGCFGLAVGDEVTFNIIDINRNTLLTSTIYTAEEATSDNYVDTRIIAEIFDETTELDYVILEPETTYLFTIEGVDGLNTFVPNLISYDAETYPNIPQAFMANTYVLFTDNEGALDLVGVSSWVNSLLAGEPVGYAPSMGWILDVEYPYTVPAYAFTGTNNTDIPDYFEADDSEIDVKFFSIEGTAAALPVIVTDMDSTTLANSIEYSSEALKEALYVGVKNNSATNVNNIPFTSAEYGITILPVADIPAGSWIKVNNITDSLKINLPAYEMSGIGDVVADGEAVATEYFDLQGRKISGEANGVVIKKMTMADGSVKTVKVVK</sequence>
<dbReference type="KEGG" id="pary:A4V02_13100"/>
<keyword evidence="2" id="KW-1185">Reference proteome</keyword>
<gene>
    <name evidence="1" type="ORF">A4V02_13100</name>
</gene>
<dbReference type="RefSeq" id="WP_068961840.1">
    <property type="nucleotide sequence ID" value="NZ_CAMTQK010000044.1"/>
</dbReference>
<dbReference type="Proteomes" id="UP000186351">
    <property type="component" value="Chromosome"/>
</dbReference>
<dbReference type="EMBL" id="CP015402">
    <property type="protein sequence ID" value="ANU64565.1"/>
    <property type="molecule type" value="Genomic_DNA"/>
</dbReference>
<accession>A0A1B1SCS4</accession>
<dbReference type="GeneID" id="65537812"/>
<accession>A0A1Z2XFW6</accession>
<evidence type="ECO:0000313" key="1">
    <source>
        <dbReference type="EMBL" id="ANU64565.1"/>
    </source>
</evidence>
<dbReference type="AlphaFoldDB" id="A0A1B1SCS4"/>
<dbReference type="STRING" id="1796646.A4V02_13100"/>
<reference evidence="2" key="1">
    <citation type="submission" date="2016-04" db="EMBL/GenBank/DDBJ databases">
        <title>Complete Genome Sequences of Twelve Strains of a Stable Defined Moderately Diverse Mouse Microbiota 2 (sDMDMm2).</title>
        <authorList>
            <person name="Uchimura Y."/>
            <person name="Wyss M."/>
            <person name="Brugiroux S."/>
            <person name="Limenitakis J.P."/>
            <person name="Stecher B."/>
            <person name="McCoy K.D."/>
            <person name="Macpherson A.J."/>
        </authorList>
    </citation>
    <scope>NUCLEOTIDE SEQUENCE [LARGE SCALE GENOMIC DNA]</scope>
    <source>
        <strain evidence="2">YL27</strain>
    </source>
</reference>
<name>A0A1B1SCS4_9BACT</name>
<organism evidence="1 2">
    <name type="scientific">Muribaculum intestinale</name>
    <dbReference type="NCBI Taxonomy" id="1796646"/>
    <lineage>
        <taxon>Bacteria</taxon>
        <taxon>Pseudomonadati</taxon>
        <taxon>Bacteroidota</taxon>
        <taxon>Bacteroidia</taxon>
        <taxon>Bacteroidales</taxon>
        <taxon>Muribaculaceae</taxon>
        <taxon>Muribaculum</taxon>
    </lineage>
</organism>
<evidence type="ECO:0000313" key="2">
    <source>
        <dbReference type="Proteomes" id="UP000186351"/>
    </source>
</evidence>
<proteinExistence type="predicted"/>
<protein>
    <submittedName>
        <fullName evidence="1">Uncharacterized protein</fullName>
    </submittedName>
</protein>